<dbReference type="InterPro" id="IPR036388">
    <property type="entry name" value="WH-like_DNA-bd_sf"/>
</dbReference>
<keyword evidence="3" id="KW-1185">Reference proteome</keyword>
<evidence type="ECO:0000259" key="1">
    <source>
        <dbReference type="Pfam" id="PF03551"/>
    </source>
</evidence>
<proteinExistence type="predicted"/>
<feature type="domain" description="Transcription regulator PadR N-terminal" evidence="1">
    <location>
        <begin position="17"/>
        <end position="90"/>
    </location>
</feature>
<evidence type="ECO:0000313" key="3">
    <source>
        <dbReference type="Proteomes" id="UP000564378"/>
    </source>
</evidence>
<sequence>MAKKATPKSLSDHEGSLLSLVYRFQPITAYKVAKYYQSSPVASFNKSMGQVYPMIARFAKEGLIESKRIEGDARGTELWSITRKGEGALKTWVQTFRSAQLVASDSLSTKVMAFGLLQPQERIDWVIEAKAELEKKRAELDAFNAQTDLPFQAFAYDNAASTLKARMDWLDRVHLELVTNKDKY</sequence>
<dbReference type="RefSeq" id="WP_185799365.1">
    <property type="nucleotide sequence ID" value="NZ_JACJVJ010000001.1"/>
</dbReference>
<reference evidence="2 3" key="1">
    <citation type="submission" date="2020-08" db="EMBL/GenBank/DDBJ databases">
        <title>Draft genome sequence of Parasphingopyxis sp. GrpM-11.</title>
        <authorList>
            <person name="Oh J."/>
            <person name="Roh D.-H."/>
        </authorList>
    </citation>
    <scope>NUCLEOTIDE SEQUENCE [LARGE SCALE GENOMIC DNA]</scope>
    <source>
        <strain evidence="2 3">GrpM-11</strain>
    </source>
</reference>
<accession>A0A842HSX3</accession>
<organism evidence="2 3">
    <name type="scientific">Parasphingopyxis marina</name>
    <dbReference type="NCBI Taxonomy" id="2761622"/>
    <lineage>
        <taxon>Bacteria</taxon>
        <taxon>Pseudomonadati</taxon>
        <taxon>Pseudomonadota</taxon>
        <taxon>Alphaproteobacteria</taxon>
        <taxon>Sphingomonadales</taxon>
        <taxon>Sphingomonadaceae</taxon>
        <taxon>Parasphingopyxis</taxon>
    </lineage>
</organism>
<dbReference type="Proteomes" id="UP000564378">
    <property type="component" value="Unassembled WGS sequence"/>
</dbReference>
<dbReference type="Pfam" id="PF03551">
    <property type="entry name" value="PadR"/>
    <property type="match status" value="1"/>
</dbReference>
<gene>
    <name evidence="2" type="ORF">H6P80_00265</name>
</gene>
<dbReference type="Gene3D" id="1.10.10.10">
    <property type="entry name" value="Winged helix-like DNA-binding domain superfamily/Winged helix DNA-binding domain"/>
    <property type="match status" value="1"/>
</dbReference>
<dbReference type="SUPFAM" id="SSF46785">
    <property type="entry name" value="Winged helix' DNA-binding domain"/>
    <property type="match status" value="1"/>
</dbReference>
<dbReference type="AlphaFoldDB" id="A0A842HSX3"/>
<protein>
    <submittedName>
        <fullName evidence="2">Helix-turn-helix transcriptional regulator</fullName>
    </submittedName>
</protein>
<comment type="caution">
    <text evidence="2">The sequence shown here is derived from an EMBL/GenBank/DDBJ whole genome shotgun (WGS) entry which is preliminary data.</text>
</comment>
<evidence type="ECO:0000313" key="2">
    <source>
        <dbReference type="EMBL" id="MBC2776045.1"/>
    </source>
</evidence>
<name>A0A842HSX3_9SPHN</name>
<dbReference type="EMBL" id="JACJVJ010000001">
    <property type="protein sequence ID" value="MBC2776045.1"/>
    <property type="molecule type" value="Genomic_DNA"/>
</dbReference>
<dbReference type="InterPro" id="IPR036390">
    <property type="entry name" value="WH_DNA-bd_sf"/>
</dbReference>
<dbReference type="InterPro" id="IPR005149">
    <property type="entry name" value="Tscrpt_reg_PadR_N"/>
</dbReference>